<sequence>MPENRAAAVTFGFTPGDVVVVTGAASGIGRAIALMASRLALRVAVWDIDAAGAVRTADDIEAAGGIAVACSVDVTSRAQVAEALDESARLGPMRHLVNNAGPASSSELGFDEGVAASLGSMRSVAHTWLDSWAAADATLVSVASVAGNIVGTDPDWYSAAKAGIVGYTRHLAAYRSDRVRANAVGPGMVDTPRVAGFAATELGAQVLSRIPAGRMGRPEDIANVALFLLSPLAGYVNGAFIPVDGGWTIHQ</sequence>
<dbReference type="PRINTS" id="PR00080">
    <property type="entry name" value="SDRFAMILY"/>
</dbReference>
<evidence type="ECO:0000313" key="4">
    <source>
        <dbReference type="Proteomes" id="UP001500839"/>
    </source>
</evidence>
<keyword evidence="4" id="KW-1185">Reference proteome</keyword>
<evidence type="ECO:0000313" key="3">
    <source>
        <dbReference type="EMBL" id="GAA4803658.1"/>
    </source>
</evidence>
<dbReference type="PANTHER" id="PTHR42760:SF133">
    <property type="entry name" value="3-OXOACYL-[ACYL-CARRIER-PROTEIN] REDUCTASE"/>
    <property type="match status" value="1"/>
</dbReference>
<dbReference type="PRINTS" id="PR00081">
    <property type="entry name" value="GDHRDH"/>
</dbReference>
<protein>
    <submittedName>
        <fullName evidence="3">SDR family NAD(P)-dependent oxidoreductase</fullName>
    </submittedName>
</protein>
<dbReference type="EMBL" id="BAABKQ010000001">
    <property type="protein sequence ID" value="GAA4803658.1"/>
    <property type="molecule type" value="Genomic_DNA"/>
</dbReference>
<dbReference type="Proteomes" id="UP001500839">
    <property type="component" value="Unassembled WGS sequence"/>
</dbReference>
<name>A0ABP9C3R0_9ACTN</name>
<keyword evidence="2" id="KW-0560">Oxidoreductase</keyword>
<gene>
    <name evidence="3" type="ORF">GCM10023353_02480</name>
</gene>
<evidence type="ECO:0000256" key="1">
    <source>
        <dbReference type="ARBA" id="ARBA00006484"/>
    </source>
</evidence>
<dbReference type="Pfam" id="PF13561">
    <property type="entry name" value="adh_short_C2"/>
    <property type="match status" value="1"/>
</dbReference>
<proteinExistence type="inferred from homology"/>
<comment type="similarity">
    <text evidence="1">Belongs to the short-chain dehydrogenases/reductases (SDR) family.</text>
</comment>
<evidence type="ECO:0000256" key="2">
    <source>
        <dbReference type="ARBA" id="ARBA00023002"/>
    </source>
</evidence>
<dbReference type="Gene3D" id="3.40.50.720">
    <property type="entry name" value="NAD(P)-binding Rossmann-like Domain"/>
    <property type="match status" value="1"/>
</dbReference>
<reference evidence="4" key="1">
    <citation type="journal article" date="2019" name="Int. J. Syst. Evol. Microbiol.">
        <title>The Global Catalogue of Microorganisms (GCM) 10K type strain sequencing project: providing services to taxonomists for standard genome sequencing and annotation.</title>
        <authorList>
            <consortium name="The Broad Institute Genomics Platform"/>
            <consortium name="The Broad Institute Genome Sequencing Center for Infectious Disease"/>
            <person name="Wu L."/>
            <person name="Ma J."/>
        </authorList>
    </citation>
    <scope>NUCLEOTIDE SEQUENCE [LARGE SCALE GENOMIC DNA]</scope>
    <source>
        <strain evidence="4">JCM 18542</strain>
    </source>
</reference>
<organism evidence="3 4">
    <name type="scientific">Tomitella cavernea</name>
    <dbReference type="NCBI Taxonomy" id="1387982"/>
    <lineage>
        <taxon>Bacteria</taxon>
        <taxon>Bacillati</taxon>
        <taxon>Actinomycetota</taxon>
        <taxon>Actinomycetes</taxon>
        <taxon>Mycobacteriales</taxon>
        <taxon>Tomitella</taxon>
    </lineage>
</organism>
<dbReference type="InterPro" id="IPR002347">
    <property type="entry name" value="SDR_fam"/>
</dbReference>
<dbReference type="SUPFAM" id="SSF51735">
    <property type="entry name" value="NAD(P)-binding Rossmann-fold domains"/>
    <property type="match status" value="1"/>
</dbReference>
<dbReference type="RefSeq" id="WP_200173228.1">
    <property type="nucleotide sequence ID" value="NZ_BAABKQ010000001.1"/>
</dbReference>
<dbReference type="PANTHER" id="PTHR42760">
    <property type="entry name" value="SHORT-CHAIN DEHYDROGENASES/REDUCTASES FAMILY MEMBER"/>
    <property type="match status" value="1"/>
</dbReference>
<accession>A0ABP9C3R0</accession>
<dbReference type="InterPro" id="IPR036291">
    <property type="entry name" value="NAD(P)-bd_dom_sf"/>
</dbReference>
<comment type="caution">
    <text evidence="3">The sequence shown here is derived from an EMBL/GenBank/DDBJ whole genome shotgun (WGS) entry which is preliminary data.</text>
</comment>